<feature type="transmembrane region" description="Helical" evidence="5">
    <location>
        <begin position="65"/>
        <end position="89"/>
    </location>
</feature>
<proteinExistence type="predicted"/>
<keyword evidence="8" id="KW-1185">Reference proteome</keyword>
<dbReference type="Pfam" id="PF07714">
    <property type="entry name" value="PK_Tyr_Ser-Thr"/>
    <property type="match status" value="1"/>
</dbReference>
<evidence type="ECO:0000313" key="7">
    <source>
        <dbReference type="EMBL" id="GAU94995.1"/>
    </source>
</evidence>
<dbReference type="GO" id="GO:0043235">
    <property type="term" value="C:receptor complex"/>
    <property type="evidence" value="ECO:0007669"/>
    <property type="project" value="TreeGrafter"/>
</dbReference>
<dbReference type="GO" id="GO:0005524">
    <property type="term" value="F:ATP binding"/>
    <property type="evidence" value="ECO:0007669"/>
    <property type="project" value="UniProtKB-KW"/>
</dbReference>
<dbReference type="Proteomes" id="UP000186922">
    <property type="component" value="Unassembled WGS sequence"/>
</dbReference>
<dbReference type="PROSITE" id="PS50011">
    <property type="entry name" value="PROTEIN_KINASE_DOM"/>
    <property type="match status" value="1"/>
</dbReference>
<gene>
    <name evidence="7" type="primary">RvY_06686-1</name>
    <name evidence="7" type="synonym">RvY_06686.1</name>
    <name evidence="7" type="ORF">RvY_06686</name>
</gene>
<keyword evidence="5" id="KW-1133">Transmembrane helix</keyword>
<keyword evidence="1" id="KW-0547">Nucleotide-binding</keyword>
<accession>A0A1D1V2T0</accession>
<dbReference type="PANTHER" id="PTHR24416">
    <property type="entry name" value="TYROSINE-PROTEIN KINASE RECEPTOR"/>
    <property type="match status" value="1"/>
</dbReference>
<evidence type="ECO:0000256" key="1">
    <source>
        <dbReference type="PIRSR" id="PIRSR000615-2"/>
    </source>
</evidence>
<feature type="site" description="Important for interaction with phosphotyrosine-binding proteins" evidence="3">
    <location>
        <position position="465"/>
    </location>
</feature>
<feature type="region of interest" description="Disordered" evidence="4">
    <location>
        <begin position="1"/>
        <end position="30"/>
    </location>
</feature>
<name>A0A1D1V2T0_RAMVA</name>
<reference evidence="7 8" key="1">
    <citation type="journal article" date="2016" name="Nat. Commun.">
        <title>Extremotolerant tardigrade genome and improved radiotolerance of human cultured cells by tardigrade-unique protein.</title>
        <authorList>
            <person name="Hashimoto T."/>
            <person name="Horikawa D.D."/>
            <person name="Saito Y."/>
            <person name="Kuwahara H."/>
            <person name="Kozuka-Hata H."/>
            <person name="Shin-I T."/>
            <person name="Minakuchi Y."/>
            <person name="Ohishi K."/>
            <person name="Motoyama A."/>
            <person name="Aizu T."/>
            <person name="Enomoto A."/>
            <person name="Kondo K."/>
            <person name="Tanaka S."/>
            <person name="Hara Y."/>
            <person name="Koshikawa S."/>
            <person name="Sagara H."/>
            <person name="Miura T."/>
            <person name="Yokobori S."/>
            <person name="Miyagawa K."/>
            <person name="Suzuki Y."/>
            <person name="Kubo T."/>
            <person name="Oyama M."/>
            <person name="Kohara Y."/>
            <person name="Fujiyama A."/>
            <person name="Arakawa K."/>
            <person name="Katayama T."/>
            <person name="Toyoda A."/>
            <person name="Kunieda T."/>
        </authorList>
    </citation>
    <scope>NUCLEOTIDE SEQUENCE [LARGE SCALE GENOMIC DNA]</scope>
    <source>
        <strain evidence="7 8">YOKOZUNA-1</strain>
    </source>
</reference>
<keyword evidence="2" id="KW-0460">Magnesium</keyword>
<feature type="binding site" evidence="2">
    <location>
        <position position="339"/>
    </location>
    <ligand>
        <name>Mg(2+)</name>
        <dbReference type="ChEBI" id="CHEBI:18420"/>
    </ligand>
</feature>
<feature type="binding site" evidence="1">
    <location>
        <position position="178"/>
    </location>
    <ligand>
        <name>ATP</name>
        <dbReference type="ChEBI" id="CHEBI:30616"/>
    </ligand>
</feature>
<sequence length="532" mass="60305">MVVNNETGLSRHIAKQQQEEEENGKEEGDYVDLSNHSVSTNVTRASIEFATKAIRLTDDYSSRTIAANTAISVCLALAVITGLILWVLAVKKPKIFNWLFRSCGFKVGKEKHAAVLLKMVPTMHRTTVQDYLLSIRIPLQNLKISKKPPLNEEDGICIREATIKGWTDATGSTNVVVKTLTDKDNKEAKACLIEQLNILLSVGRHLNIDNLLGVVVLSRPILILEHCPNGTLSNFLSRYRNKTNLEDSQYESILDAFGNYVPSPANCPLQRSRARARYASIHHLFSDDRPQSLNTHNLMDFAYQVVRGMAYLASRRIVHGSLKGQGIYVGVNNILKISDIGLRLHQTEGKGSDGNSSTSLISSRGEFVLKVQQAPEDFQEWTLAPEVLHDQKFSERSDVWAFGVLLYEIFALGAVPDREHSFMPKNVYTKVVKPCWEALPRRRKRFRQLKSALEDLLSPTTLYHYLQLDQPYNEFNEENKEYLAMNQYCNLHDFDEDDVVEEDDDQYDEKEQKDWSKAEGIPYDDVPVSGQV</sequence>
<dbReference type="SUPFAM" id="SSF56112">
    <property type="entry name" value="Protein kinase-like (PK-like)"/>
    <property type="match status" value="1"/>
</dbReference>
<dbReference type="STRING" id="947166.A0A1D1V2T0"/>
<organism evidence="7 8">
    <name type="scientific">Ramazzottius varieornatus</name>
    <name type="common">Water bear</name>
    <name type="synonym">Tardigrade</name>
    <dbReference type="NCBI Taxonomy" id="947166"/>
    <lineage>
        <taxon>Eukaryota</taxon>
        <taxon>Metazoa</taxon>
        <taxon>Ecdysozoa</taxon>
        <taxon>Tardigrada</taxon>
        <taxon>Eutardigrada</taxon>
        <taxon>Parachela</taxon>
        <taxon>Hypsibioidea</taxon>
        <taxon>Ramazzottiidae</taxon>
        <taxon>Ramazzottius</taxon>
    </lineage>
</organism>
<dbReference type="GO" id="GO:0004714">
    <property type="term" value="F:transmembrane receptor protein tyrosine kinase activity"/>
    <property type="evidence" value="ECO:0007669"/>
    <property type="project" value="TreeGrafter"/>
</dbReference>
<feature type="domain" description="Protein kinase" evidence="6">
    <location>
        <begin position="117"/>
        <end position="532"/>
    </location>
</feature>
<keyword evidence="1" id="KW-0067">ATP-binding</keyword>
<evidence type="ECO:0000256" key="4">
    <source>
        <dbReference type="SAM" id="MobiDB-lite"/>
    </source>
</evidence>
<evidence type="ECO:0000313" key="8">
    <source>
        <dbReference type="Proteomes" id="UP000186922"/>
    </source>
</evidence>
<dbReference type="AlphaFoldDB" id="A0A1D1V2T0"/>
<evidence type="ECO:0000259" key="6">
    <source>
        <dbReference type="PROSITE" id="PS50011"/>
    </source>
</evidence>
<feature type="compositionally biased region" description="Acidic residues" evidence="4">
    <location>
        <begin position="499"/>
        <end position="508"/>
    </location>
</feature>
<feature type="region of interest" description="Disordered" evidence="4">
    <location>
        <begin position="499"/>
        <end position="532"/>
    </location>
</feature>
<evidence type="ECO:0000256" key="3">
    <source>
        <dbReference type="PIRSR" id="PIRSR000615-4"/>
    </source>
</evidence>
<dbReference type="Gene3D" id="3.30.200.20">
    <property type="entry name" value="Phosphorylase Kinase, domain 1"/>
    <property type="match status" value="1"/>
</dbReference>
<keyword evidence="2" id="KW-0479">Metal-binding</keyword>
<protein>
    <recommendedName>
        <fullName evidence="6">Protein kinase domain-containing protein</fullName>
    </recommendedName>
</protein>
<dbReference type="GO" id="GO:0005886">
    <property type="term" value="C:plasma membrane"/>
    <property type="evidence" value="ECO:0007669"/>
    <property type="project" value="TreeGrafter"/>
</dbReference>
<dbReference type="PANTHER" id="PTHR24416:SF600">
    <property type="entry name" value="PDGF- AND VEGF-RECEPTOR RELATED, ISOFORM J"/>
    <property type="match status" value="1"/>
</dbReference>
<evidence type="ECO:0000256" key="5">
    <source>
        <dbReference type="SAM" id="Phobius"/>
    </source>
</evidence>
<dbReference type="GO" id="GO:0046872">
    <property type="term" value="F:metal ion binding"/>
    <property type="evidence" value="ECO:0007669"/>
    <property type="project" value="UniProtKB-KW"/>
</dbReference>
<dbReference type="OrthoDB" id="4062651at2759"/>
<dbReference type="InterPro" id="IPR050122">
    <property type="entry name" value="RTK"/>
</dbReference>
<dbReference type="GO" id="GO:0007169">
    <property type="term" value="P:cell surface receptor protein tyrosine kinase signaling pathway"/>
    <property type="evidence" value="ECO:0007669"/>
    <property type="project" value="TreeGrafter"/>
</dbReference>
<keyword evidence="5" id="KW-0472">Membrane</keyword>
<dbReference type="EMBL" id="BDGG01000003">
    <property type="protein sequence ID" value="GAU94995.1"/>
    <property type="molecule type" value="Genomic_DNA"/>
</dbReference>
<dbReference type="InterPro" id="IPR011009">
    <property type="entry name" value="Kinase-like_dom_sf"/>
</dbReference>
<dbReference type="InterPro" id="IPR000719">
    <property type="entry name" value="Prot_kinase_dom"/>
</dbReference>
<comment type="caution">
    <text evidence="7">The sequence shown here is derived from an EMBL/GenBank/DDBJ whole genome shotgun (WGS) entry which is preliminary data.</text>
</comment>
<evidence type="ECO:0000256" key="2">
    <source>
        <dbReference type="PIRSR" id="PIRSR000615-3"/>
    </source>
</evidence>
<keyword evidence="5" id="KW-0812">Transmembrane</keyword>
<dbReference type="Gene3D" id="1.10.510.10">
    <property type="entry name" value="Transferase(Phosphotransferase) domain 1"/>
    <property type="match status" value="1"/>
</dbReference>
<dbReference type="InterPro" id="IPR001245">
    <property type="entry name" value="Ser-Thr/Tyr_kinase_cat_dom"/>
</dbReference>